<name>A0A3N2CX41_9ACTN</name>
<dbReference type="PANTHER" id="PTHR43072">
    <property type="entry name" value="N-ACETYLTRANSFERASE"/>
    <property type="match status" value="1"/>
</dbReference>
<dbReference type="OrthoDB" id="5241264at2"/>
<dbReference type="Pfam" id="PF00583">
    <property type="entry name" value="Acetyltransf_1"/>
    <property type="match status" value="1"/>
</dbReference>
<dbReference type="PANTHER" id="PTHR43072:SF54">
    <property type="entry name" value="GCN5-RELATED N-ACETYLTRANSFERASE"/>
    <property type="match status" value="1"/>
</dbReference>
<dbReference type="InterPro" id="IPR000182">
    <property type="entry name" value="GNAT_dom"/>
</dbReference>
<dbReference type="RefSeq" id="WP_123391726.1">
    <property type="nucleotide sequence ID" value="NZ_RKHO01000001.1"/>
</dbReference>
<protein>
    <recommendedName>
        <fullName evidence="1">N-acetyltransferase domain-containing protein</fullName>
    </recommendedName>
</protein>
<evidence type="ECO:0000313" key="2">
    <source>
        <dbReference type="EMBL" id="ROR92110.1"/>
    </source>
</evidence>
<proteinExistence type="predicted"/>
<dbReference type="AlphaFoldDB" id="A0A3N2CX41"/>
<dbReference type="EMBL" id="RKHO01000001">
    <property type="protein sequence ID" value="ROR92110.1"/>
    <property type="molecule type" value="Genomic_DNA"/>
</dbReference>
<gene>
    <name evidence="2" type="ORF">EDD33_2994</name>
</gene>
<dbReference type="InterPro" id="IPR016181">
    <property type="entry name" value="Acyl_CoA_acyltransferase"/>
</dbReference>
<evidence type="ECO:0000313" key="3">
    <source>
        <dbReference type="Proteomes" id="UP000281738"/>
    </source>
</evidence>
<reference evidence="2 3" key="1">
    <citation type="submission" date="2018-11" db="EMBL/GenBank/DDBJ databases">
        <title>Sequencing the genomes of 1000 actinobacteria strains.</title>
        <authorList>
            <person name="Klenk H.-P."/>
        </authorList>
    </citation>
    <scope>NUCLEOTIDE SEQUENCE [LARGE SCALE GENOMIC DNA]</scope>
    <source>
        <strain evidence="2 3">DSM 12652</strain>
    </source>
</reference>
<dbReference type="Gene3D" id="3.40.630.30">
    <property type="match status" value="1"/>
</dbReference>
<dbReference type="SUPFAM" id="SSF55729">
    <property type="entry name" value="Acyl-CoA N-acyltransferases (Nat)"/>
    <property type="match status" value="1"/>
</dbReference>
<dbReference type="PIRSF" id="PIRSF021603">
    <property type="entry name" value="UCP21603_acetyltransf"/>
    <property type="match status" value="1"/>
</dbReference>
<dbReference type="GO" id="GO:0016747">
    <property type="term" value="F:acyltransferase activity, transferring groups other than amino-acyl groups"/>
    <property type="evidence" value="ECO:0007669"/>
    <property type="project" value="InterPro"/>
</dbReference>
<dbReference type="InterPro" id="IPR025289">
    <property type="entry name" value="DUF4081"/>
</dbReference>
<dbReference type="Pfam" id="PF13312">
    <property type="entry name" value="DUF4081"/>
    <property type="match status" value="1"/>
</dbReference>
<dbReference type="InterPro" id="IPR016794">
    <property type="entry name" value="UCP21603_acetyltransf"/>
</dbReference>
<comment type="caution">
    <text evidence="2">The sequence shown here is derived from an EMBL/GenBank/DDBJ whole genome shotgun (WGS) entry which is preliminary data.</text>
</comment>
<keyword evidence="3" id="KW-1185">Reference proteome</keyword>
<dbReference type="Proteomes" id="UP000281738">
    <property type="component" value="Unassembled WGS sequence"/>
</dbReference>
<accession>A0A3N2CX41</accession>
<evidence type="ECO:0000259" key="1">
    <source>
        <dbReference type="PROSITE" id="PS51186"/>
    </source>
</evidence>
<dbReference type="PROSITE" id="PS51186">
    <property type="entry name" value="GNAT"/>
    <property type="match status" value="1"/>
</dbReference>
<organism evidence="2 3">
    <name type="scientific">Nocardioides aurantiacus</name>
    <dbReference type="NCBI Taxonomy" id="86796"/>
    <lineage>
        <taxon>Bacteria</taxon>
        <taxon>Bacillati</taxon>
        <taxon>Actinomycetota</taxon>
        <taxon>Actinomycetes</taxon>
        <taxon>Propionibacteriales</taxon>
        <taxon>Nocardioidaceae</taxon>
        <taxon>Nocardioides</taxon>
    </lineage>
</organism>
<feature type="domain" description="N-acetyltransferase" evidence="1">
    <location>
        <begin position="144"/>
        <end position="281"/>
    </location>
</feature>
<sequence>MVRTSQSVRVLGPSDVTAALAVVARDPVANVFADYRTRITQLDPRWLGGEMWGYHEGDELVSLCHVGANLVPVAASAAACEAFAERATRNSPRSSTIVGPRDAVEVLWAGLEDSWPRPRELRWDQPHLVTTRAADIACDQQVRRTTREEAAVLYPACVAMYTEEVGVSPEVDGGRDLYRARVNQLVGRGWSFSRIEDGRVLFKAEVACASPSACQIQGVYVDPELRGQGLAAAGMATVVATCLREIAPAVSLYVNAHNTAARAAYARAGFEQTDTFSTIMF</sequence>